<feature type="transmembrane region" description="Helical" evidence="1">
    <location>
        <begin position="102"/>
        <end position="119"/>
    </location>
</feature>
<keyword evidence="1" id="KW-1133">Transmembrane helix</keyword>
<comment type="caution">
    <text evidence="2">The sequence shown here is derived from an EMBL/GenBank/DDBJ whole genome shotgun (WGS) entry which is preliminary data.</text>
</comment>
<dbReference type="SUPFAM" id="SSF47240">
    <property type="entry name" value="Ferritin-like"/>
    <property type="match status" value="1"/>
</dbReference>
<keyword evidence="1" id="KW-0812">Transmembrane</keyword>
<accession>A0A9X3F6A2</accession>
<keyword evidence="3" id="KW-1185">Reference proteome</keyword>
<dbReference type="EMBL" id="JAPNKE010000002">
    <property type="protein sequence ID" value="MCY1012408.1"/>
    <property type="molecule type" value="Genomic_DNA"/>
</dbReference>
<gene>
    <name evidence="2" type="ORF">OV079_44115</name>
</gene>
<evidence type="ECO:0000313" key="3">
    <source>
        <dbReference type="Proteomes" id="UP001150924"/>
    </source>
</evidence>
<evidence type="ECO:0000313" key="2">
    <source>
        <dbReference type="EMBL" id="MCY1012408.1"/>
    </source>
</evidence>
<proteinExistence type="predicted"/>
<name>A0A9X3F6A2_9BACT</name>
<dbReference type="InterPro" id="IPR009078">
    <property type="entry name" value="Ferritin-like_SF"/>
</dbReference>
<dbReference type="Proteomes" id="UP001150924">
    <property type="component" value="Unassembled WGS sequence"/>
</dbReference>
<protein>
    <recommendedName>
        <fullName evidence="4">Ferritin-like domain-containing protein</fullName>
    </recommendedName>
</protein>
<dbReference type="AlphaFoldDB" id="A0A9X3F6A2"/>
<evidence type="ECO:0000256" key="1">
    <source>
        <dbReference type="SAM" id="Phobius"/>
    </source>
</evidence>
<feature type="transmembrane region" description="Helical" evidence="1">
    <location>
        <begin position="162"/>
        <end position="181"/>
    </location>
</feature>
<evidence type="ECO:0008006" key="4">
    <source>
        <dbReference type="Google" id="ProtNLM"/>
    </source>
</evidence>
<organism evidence="2 3">
    <name type="scientific">Nannocystis pusilla</name>
    <dbReference type="NCBI Taxonomy" id="889268"/>
    <lineage>
        <taxon>Bacteria</taxon>
        <taxon>Pseudomonadati</taxon>
        <taxon>Myxococcota</taxon>
        <taxon>Polyangia</taxon>
        <taxon>Nannocystales</taxon>
        <taxon>Nannocystaceae</taxon>
        <taxon>Nannocystis</taxon>
    </lineage>
</organism>
<sequence length="226" mass="24836">MPAIEVEGVPEAWRAPLMRSLAIFQVGESGEGRIVREIERSRLAGIDDDYRAALKLFVKEEGRHARILAIMVRGLGGSLRGTAWTDRLFVHGRRLLGLRLKLLVLLAAEVIGIGFYGLLAERLEKDCSIGRALRQICGDEEAHLEFHAAFFRGQTASPWRRALFSATWFVVAAAACAVVLVDHRPTLRALAIEGAPRRLWGLVRAVHRRVCAGEDVAPAGRASVTA</sequence>
<keyword evidence="1" id="KW-0472">Membrane</keyword>
<dbReference type="RefSeq" id="WP_267775821.1">
    <property type="nucleotide sequence ID" value="NZ_JAPNKE010000002.1"/>
</dbReference>
<reference evidence="2" key="1">
    <citation type="submission" date="2022-11" db="EMBL/GenBank/DDBJ databases">
        <title>Minimal conservation of predation-associated metabolite biosynthetic gene clusters underscores biosynthetic potential of Myxococcota including descriptions for ten novel species: Archangium lansinium sp. nov., Myxococcus landrumus sp. nov., Nannocystis bai.</title>
        <authorList>
            <person name="Ahearne A."/>
            <person name="Stevens C."/>
            <person name="Phillips K."/>
        </authorList>
    </citation>
    <scope>NUCLEOTIDE SEQUENCE</scope>
    <source>
        <strain evidence="2">Na p29</strain>
    </source>
</reference>